<comment type="subcellular location">
    <subcellularLocation>
        <location evidence="1">Secreted</location>
    </subcellularLocation>
</comment>
<protein>
    <recommendedName>
        <fullName evidence="8">Pre-toxin TG domain-containing protein</fullName>
    </recommendedName>
</protein>
<comment type="caution">
    <text evidence="6">The sequence shown here is derived from an EMBL/GenBank/DDBJ whole genome shotgun (WGS) entry which is preliminary data.</text>
</comment>
<proteinExistence type="predicted"/>
<evidence type="ECO:0008006" key="8">
    <source>
        <dbReference type="Google" id="ProtNLM"/>
    </source>
</evidence>
<dbReference type="RefSeq" id="WP_075100026.1">
    <property type="nucleotide sequence ID" value="NZ_MSJL01000087.1"/>
</dbReference>
<accession>A0A1Q8E6J5</accession>
<feature type="domain" description="HNH/Endo VII superfamily nuclease toxins" evidence="5">
    <location>
        <begin position="299"/>
        <end position="367"/>
    </location>
</feature>
<evidence type="ECO:0000259" key="5">
    <source>
        <dbReference type="Pfam" id="PF15657"/>
    </source>
</evidence>
<evidence type="ECO:0000256" key="3">
    <source>
        <dbReference type="SAM" id="MobiDB-lite"/>
    </source>
</evidence>
<evidence type="ECO:0000256" key="1">
    <source>
        <dbReference type="ARBA" id="ARBA00004613"/>
    </source>
</evidence>
<evidence type="ECO:0000313" key="7">
    <source>
        <dbReference type="Proteomes" id="UP000186437"/>
    </source>
</evidence>
<feature type="non-terminal residue" evidence="6">
    <location>
        <position position="1"/>
    </location>
</feature>
<dbReference type="AlphaFoldDB" id="A0A1Q8E6J5"/>
<evidence type="ECO:0000256" key="2">
    <source>
        <dbReference type="ARBA" id="ARBA00022525"/>
    </source>
</evidence>
<reference evidence="7" key="1">
    <citation type="submission" date="2016-12" db="EMBL/GenBank/DDBJ databases">
        <authorList>
            <person name="Gulvik C.A."/>
        </authorList>
    </citation>
    <scope>NUCLEOTIDE SEQUENCE [LARGE SCALE GENOMIC DNA]</scope>
    <source>
        <strain evidence="7">ATCC 51725</strain>
    </source>
</reference>
<evidence type="ECO:0000313" key="6">
    <source>
        <dbReference type="EMBL" id="OLF47399.1"/>
    </source>
</evidence>
<name>A0A1Q8E6J5_STRAI</name>
<feature type="region of interest" description="Disordered" evidence="3">
    <location>
        <begin position="246"/>
        <end position="295"/>
    </location>
</feature>
<keyword evidence="7" id="KW-1185">Reference proteome</keyword>
<organism evidence="6 7">
    <name type="scientific">Streptococcus acidominimus</name>
    <dbReference type="NCBI Taxonomy" id="1326"/>
    <lineage>
        <taxon>Bacteria</taxon>
        <taxon>Bacillati</taxon>
        <taxon>Bacillota</taxon>
        <taxon>Bacilli</taxon>
        <taxon>Lactobacillales</taxon>
        <taxon>Streptococcaceae</taxon>
        <taxon>Streptococcus</taxon>
    </lineage>
</organism>
<feature type="domain" description="Pre-toxin TG" evidence="4">
    <location>
        <begin position="82"/>
        <end position="157"/>
    </location>
</feature>
<evidence type="ECO:0000259" key="4">
    <source>
        <dbReference type="Pfam" id="PF14449"/>
    </source>
</evidence>
<feature type="compositionally biased region" description="Basic and acidic residues" evidence="3">
    <location>
        <begin position="262"/>
        <end position="274"/>
    </location>
</feature>
<gene>
    <name evidence="6" type="ORF">BU200_10225</name>
</gene>
<dbReference type="Proteomes" id="UP000186437">
    <property type="component" value="Unassembled WGS sequence"/>
</dbReference>
<dbReference type="EMBL" id="MSJL01000087">
    <property type="protein sequence ID" value="OLF47399.1"/>
    <property type="molecule type" value="Genomic_DNA"/>
</dbReference>
<dbReference type="Pfam" id="PF14449">
    <property type="entry name" value="PT-TG"/>
    <property type="match status" value="1"/>
</dbReference>
<sequence>QQQESQVRAQAHAQAVRYRQQQIRSEYAQATGYYGTPRTREAKNLLRNWGKALKETYTHVCKTAQRVGKQAVNFSKTIDWKKVVSVSAYIAGEFLSVNDVYRLVTGKDPLTGEKASRLEAAAWLTLDVLTLGGSKAGKVAKIATKANKLVDVVKGSKVVSRVNKTVDVVKSSKAVSKANKVIDSGKAYLKSGANKLLDTPLSLSPRLATAGGSAMNMGGTTLREAGQNVKKGFDNFVQAFAKNGDEVAQGTGKGSRKANKPSRSEAFRSAKRDAGIPNSQHPKKVDRAPMTDMNGKQQLDSEFRPINTREYHYENKDGKIIVIQEHSAGHTYGPEGTVGNQGAHFNIRPIDDLRNGKIDGTRSHYPFQP</sequence>
<dbReference type="Pfam" id="PF15657">
    <property type="entry name" value="Tox-HNH-EHHH"/>
    <property type="match status" value="1"/>
</dbReference>
<keyword evidence="2" id="KW-0964">Secreted</keyword>
<dbReference type="GO" id="GO:0005576">
    <property type="term" value="C:extracellular region"/>
    <property type="evidence" value="ECO:0007669"/>
    <property type="project" value="UniProtKB-SubCell"/>
</dbReference>
<dbReference type="InterPro" id="IPR027797">
    <property type="entry name" value="PT-TG_dom"/>
</dbReference>
<dbReference type="InterPro" id="IPR028048">
    <property type="entry name" value="Tox-HNH-EHHH"/>
</dbReference>